<dbReference type="Pfam" id="PF14154">
    <property type="entry name" value="DUF4306"/>
    <property type="match status" value="1"/>
</dbReference>
<feature type="transmembrane region" description="Helical" evidence="1">
    <location>
        <begin position="88"/>
        <end position="113"/>
    </location>
</feature>
<evidence type="ECO:0000256" key="1">
    <source>
        <dbReference type="SAM" id="Phobius"/>
    </source>
</evidence>
<keyword evidence="1" id="KW-0472">Membrane</keyword>
<gene>
    <name evidence="2" type="ORF">DFO70_1356</name>
</gene>
<evidence type="ECO:0000313" key="2">
    <source>
        <dbReference type="EMBL" id="RBP85990.1"/>
    </source>
</evidence>
<comment type="caution">
    <text evidence="2">The sequence shown here is derived from an EMBL/GenBank/DDBJ whole genome shotgun (WGS) entry which is preliminary data.</text>
</comment>
<protein>
    <submittedName>
        <fullName evidence="2">Uncharacterized protein DUF4306</fullName>
    </submittedName>
</protein>
<keyword evidence="1" id="KW-1133">Transmembrane helix</keyword>
<dbReference type="OrthoDB" id="2721142at2"/>
<name>A0A366JHM5_CYTFI</name>
<dbReference type="RefSeq" id="WP_113885734.1">
    <property type="nucleotide sequence ID" value="NZ_QNSF01000035.1"/>
</dbReference>
<sequence length="125" mass="14338">METYNTFYKLLYGEVIKPSDITRLDFFIYAARFQPTFAILMFISSLYFLGIIGYFIFKKEKRGLAYYFAFLGGGLLILSFIITNSSTVGGQVFFILFLIAGLICIITSIPVYCKILNQIKMRITN</sequence>
<keyword evidence="1" id="KW-0812">Transmembrane</keyword>
<dbReference type="Proteomes" id="UP000252731">
    <property type="component" value="Unassembled WGS sequence"/>
</dbReference>
<accession>A0A366JHM5</accession>
<reference evidence="2 3" key="1">
    <citation type="submission" date="2018-06" db="EMBL/GenBank/DDBJ databases">
        <title>Freshwater and sediment microbial communities from various areas in North America, analyzing microbe dynamics in response to fracking.</title>
        <authorList>
            <person name="Lamendella R."/>
        </authorList>
    </citation>
    <scope>NUCLEOTIDE SEQUENCE [LARGE SCALE GENOMIC DNA]</scope>
    <source>
        <strain evidence="2 3">14_TX</strain>
    </source>
</reference>
<dbReference type="InterPro" id="IPR025440">
    <property type="entry name" value="DUF4306"/>
</dbReference>
<keyword evidence="3" id="KW-1185">Reference proteome</keyword>
<dbReference type="AlphaFoldDB" id="A0A366JHM5"/>
<evidence type="ECO:0000313" key="3">
    <source>
        <dbReference type="Proteomes" id="UP000252731"/>
    </source>
</evidence>
<proteinExistence type="predicted"/>
<dbReference type="EMBL" id="QNSF01000035">
    <property type="protein sequence ID" value="RBP85990.1"/>
    <property type="molecule type" value="Genomic_DNA"/>
</dbReference>
<organism evidence="2 3">
    <name type="scientific">Cytobacillus firmus</name>
    <name type="common">Bacillus firmus</name>
    <dbReference type="NCBI Taxonomy" id="1399"/>
    <lineage>
        <taxon>Bacteria</taxon>
        <taxon>Bacillati</taxon>
        <taxon>Bacillota</taxon>
        <taxon>Bacilli</taxon>
        <taxon>Bacillales</taxon>
        <taxon>Bacillaceae</taxon>
        <taxon>Cytobacillus</taxon>
    </lineage>
</organism>
<feature type="transmembrane region" description="Helical" evidence="1">
    <location>
        <begin position="37"/>
        <end position="57"/>
    </location>
</feature>
<feature type="transmembrane region" description="Helical" evidence="1">
    <location>
        <begin position="64"/>
        <end position="82"/>
    </location>
</feature>